<feature type="compositionally biased region" description="Polar residues" evidence="1">
    <location>
        <begin position="76"/>
        <end position="90"/>
    </location>
</feature>
<evidence type="ECO:0000313" key="2">
    <source>
        <dbReference type="EMBL" id="TFF22969.1"/>
    </source>
</evidence>
<gene>
    <name evidence="2" type="ORF">E3C22_10990</name>
</gene>
<name>A0A4Y8RIU5_9HYPH</name>
<comment type="caution">
    <text evidence="2">The sequence shown here is derived from an EMBL/GenBank/DDBJ whole genome shotgun (WGS) entry which is preliminary data.</text>
</comment>
<dbReference type="Proteomes" id="UP000298179">
    <property type="component" value="Unassembled WGS sequence"/>
</dbReference>
<feature type="region of interest" description="Disordered" evidence="1">
    <location>
        <begin position="1"/>
        <end position="90"/>
    </location>
</feature>
<dbReference type="RefSeq" id="WP_134762069.1">
    <property type="nucleotide sequence ID" value="NZ_SOZD01000003.1"/>
</dbReference>
<dbReference type="Pfam" id="PF13770">
    <property type="entry name" value="DUF4169"/>
    <property type="match status" value="1"/>
</dbReference>
<organism evidence="2 3">
    <name type="scientific">Jiella endophytica</name>
    <dbReference type="NCBI Taxonomy" id="2558362"/>
    <lineage>
        <taxon>Bacteria</taxon>
        <taxon>Pseudomonadati</taxon>
        <taxon>Pseudomonadota</taxon>
        <taxon>Alphaproteobacteria</taxon>
        <taxon>Hyphomicrobiales</taxon>
        <taxon>Aurantimonadaceae</taxon>
        <taxon>Jiella</taxon>
    </lineage>
</organism>
<evidence type="ECO:0000256" key="1">
    <source>
        <dbReference type="SAM" id="MobiDB-lite"/>
    </source>
</evidence>
<reference evidence="2 3" key="1">
    <citation type="submission" date="2019-03" db="EMBL/GenBank/DDBJ databases">
        <title>Jiella endophytica sp. nov., a novel endophytic bacterium isolated from root of Ficus microcarpa Linn. f.</title>
        <authorList>
            <person name="Tuo L."/>
        </authorList>
    </citation>
    <scope>NUCLEOTIDE SEQUENCE [LARGE SCALE GENOMIC DNA]</scope>
    <source>
        <strain evidence="2 3">CBS5Q-3</strain>
    </source>
</reference>
<dbReference type="AlphaFoldDB" id="A0A4Y8RIU5"/>
<evidence type="ECO:0000313" key="3">
    <source>
        <dbReference type="Proteomes" id="UP000298179"/>
    </source>
</evidence>
<protein>
    <submittedName>
        <fullName evidence="2">DUF4169 family protein</fullName>
    </submittedName>
</protein>
<keyword evidence="3" id="KW-1185">Reference proteome</keyword>
<feature type="compositionally biased region" description="Basic and acidic residues" evidence="1">
    <location>
        <begin position="15"/>
        <end position="49"/>
    </location>
</feature>
<dbReference type="InterPro" id="IPR025227">
    <property type="entry name" value="DUF4169"/>
</dbReference>
<proteinExistence type="predicted"/>
<dbReference type="EMBL" id="SOZD01000003">
    <property type="protein sequence ID" value="TFF22969.1"/>
    <property type="molecule type" value="Genomic_DNA"/>
</dbReference>
<accession>A0A4Y8RIU5</accession>
<dbReference type="OrthoDB" id="7173889at2"/>
<sequence>MGDVVNLRRFRKQRLRDERERSAGENRARSGRSKAERTAERIETERAKALLDGALVGQQDAGGAGPRENEPEATRSAGNDTETPGKPRQS</sequence>